<dbReference type="EMBL" id="BKCJ011181240">
    <property type="protein sequence ID" value="GFC99868.1"/>
    <property type="molecule type" value="Genomic_DNA"/>
</dbReference>
<comment type="caution">
    <text evidence="1">The sequence shown here is derived from an EMBL/GenBank/DDBJ whole genome shotgun (WGS) entry which is preliminary data.</text>
</comment>
<reference evidence="1" key="1">
    <citation type="journal article" date="2019" name="Sci. Rep.">
        <title>Draft genome of Tanacetum cinerariifolium, the natural source of mosquito coil.</title>
        <authorList>
            <person name="Yamashiro T."/>
            <person name="Shiraishi A."/>
            <person name="Satake H."/>
            <person name="Nakayama K."/>
        </authorList>
    </citation>
    <scope>NUCLEOTIDE SEQUENCE</scope>
</reference>
<proteinExistence type="predicted"/>
<dbReference type="AlphaFoldDB" id="A0A699SSF7"/>
<name>A0A699SSF7_TANCI</name>
<organism evidence="1">
    <name type="scientific">Tanacetum cinerariifolium</name>
    <name type="common">Dalmatian daisy</name>
    <name type="synonym">Chrysanthemum cinerariifolium</name>
    <dbReference type="NCBI Taxonomy" id="118510"/>
    <lineage>
        <taxon>Eukaryota</taxon>
        <taxon>Viridiplantae</taxon>
        <taxon>Streptophyta</taxon>
        <taxon>Embryophyta</taxon>
        <taxon>Tracheophyta</taxon>
        <taxon>Spermatophyta</taxon>
        <taxon>Magnoliopsida</taxon>
        <taxon>eudicotyledons</taxon>
        <taxon>Gunneridae</taxon>
        <taxon>Pentapetalae</taxon>
        <taxon>asterids</taxon>
        <taxon>campanulids</taxon>
        <taxon>Asterales</taxon>
        <taxon>Asteraceae</taxon>
        <taxon>Asteroideae</taxon>
        <taxon>Anthemideae</taxon>
        <taxon>Anthemidinae</taxon>
        <taxon>Tanacetum</taxon>
    </lineage>
</organism>
<feature type="non-terminal residue" evidence="1">
    <location>
        <position position="1"/>
    </location>
</feature>
<evidence type="ECO:0000313" key="1">
    <source>
        <dbReference type="EMBL" id="GFC99868.1"/>
    </source>
</evidence>
<sequence>GTVKDTTDAKINSLLDVYVQQEIPHIHSTYNNSSIPPYVSSISHAPLQSTTPIPTPPITIKAPSVTMIPDPHHAIIQRVYVLEKDVQELKEADNTTTLHALLKSEIPSAVHVFLGSSLGDKLHKVLQRHTKELIQKYPQQIDYKEMIKESMQANLINEIKNQLPTLLPKAVSYFATLVIESTVKKNN</sequence>
<accession>A0A699SSF7</accession>
<protein>
    <submittedName>
        <fullName evidence="1">Uncharacterized protein</fullName>
    </submittedName>
</protein>
<gene>
    <name evidence="1" type="ORF">Tci_871838</name>
</gene>